<feature type="compositionally biased region" description="Gly residues" evidence="1">
    <location>
        <begin position="386"/>
        <end position="399"/>
    </location>
</feature>
<dbReference type="EMBL" id="KL198089">
    <property type="protein sequence ID" value="KDQ08557.1"/>
    <property type="molecule type" value="Genomic_DNA"/>
</dbReference>
<evidence type="ECO:0000256" key="1">
    <source>
        <dbReference type="SAM" id="MobiDB-lite"/>
    </source>
</evidence>
<keyword evidence="2" id="KW-1133">Transmembrane helix</keyword>
<dbReference type="AlphaFoldDB" id="A0A067M9L2"/>
<protein>
    <submittedName>
        <fullName evidence="3">Uncharacterized protein</fullName>
    </submittedName>
</protein>
<keyword evidence="2" id="KW-0472">Membrane</keyword>
<dbReference type="InParanoid" id="A0A067M9L2"/>
<feature type="region of interest" description="Disordered" evidence="1">
    <location>
        <begin position="374"/>
        <end position="426"/>
    </location>
</feature>
<feature type="region of interest" description="Disordered" evidence="1">
    <location>
        <begin position="321"/>
        <end position="362"/>
    </location>
</feature>
<evidence type="ECO:0000256" key="2">
    <source>
        <dbReference type="SAM" id="Phobius"/>
    </source>
</evidence>
<feature type="compositionally biased region" description="Low complexity" evidence="1">
    <location>
        <begin position="1"/>
        <end position="16"/>
    </location>
</feature>
<gene>
    <name evidence="3" type="ORF">BOTBODRAFT_191690</name>
</gene>
<feature type="region of interest" description="Disordered" evidence="1">
    <location>
        <begin position="1"/>
        <end position="22"/>
    </location>
</feature>
<dbReference type="Proteomes" id="UP000027195">
    <property type="component" value="Unassembled WGS sequence"/>
</dbReference>
<keyword evidence="2" id="KW-0812">Transmembrane</keyword>
<reference evidence="4" key="1">
    <citation type="journal article" date="2014" name="Proc. Natl. Acad. Sci. U.S.A.">
        <title>Extensive sampling of basidiomycete genomes demonstrates inadequacy of the white-rot/brown-rot paradigm for wood decay fungi.</title>
        <authorList>
            <person name="Riley R."/>
            <person name="Salamov A.A."/>
            <person name="Brown D.W."/>
            <person name="Nagy L.G."/>
            <person name="Floudas D."/>
            <person name="Held B.W."/>
            <person name="Levasseur A."/>
            <person name="Lombard V."/>
            <person name="Morin E."/>
            <person name="Otillar R."/>
            <person name="Lindquist E.A."/>
            <person name="Sun H."/>
            <person name="LaButti K.M."/>
            <person name="Schmutz J."/>
            <person name="Jabbour D."/>
            <person name="Luo H."/>
            <person name="Baker S.E."/>
            <person name="Pisabarro A.G."/>
            <person name="Walton J.D."/>
            <person name="Blanchette R.A."/>
            <person name="Henrissat B."/>
            <person name="Martin F."/>
            <person name="Cullen D."/>
            <person name="Hibbett D.S."/>
            <person name="Grigoriev I.V."/>
        </authorList>
    </citation>
    <scope>NUCLEOTIDE SEQUENCE [LARGE SCALE GENOMIC DNA]</scope>
    <source>
        <strain evidence="4">FD-172 SS1</strain>
    </source>
</reference>
<feature type="compositionally biased region" description="Polar residues" evidence="1">
    <location>
        <begin position="412"/>
        <end position="426"/>
    </location>
</feature>
<evidence type="ECO:0000313" key="3">
    <source>
        <dbReference type="EMBL" id="KDQ08557.1"/>
    </source>
</evidence>
<feature type="transmembrane region" description="Helical" evidence="2">
    <location>
        <begin position="227"/>
        <end position="250"/>
    </location>
</feature>
<accession>A0A067M9L2</accession>
<evidence type="ECO:0000313" key="4">
    <source>
        <dbReference type="Proteomes" id="UP000027195"/>
    </source>
</evidence>
<feature type="compositionally biased region" description="Polar residues" evidence="1">
    <location>
        <begin position="276"/>
        <end position="295"/>
    </location>
</feature>
<feature type="compositionally biased region" description="Low complexity" evidence="1">
    <location>
        <begin position="332"/>
        <end position="349"/>
    </location>
</feature>
<sequence>MSLPAAATPAPTQAPTGKKLRGQQANFRPYRIPANPPQLETGGSQAHWRVSLNGSKNPLTLGTRQCDLECNGSCCAADSTCCLASASGSNPCCPAQEFCWASTCCITASEVGCGPACMNLGGECCNTQGYWCDPGYNCVPDAPIGSPNFCILAGAASSQSVQSLASASSSAALASLGSAYLSVLSSQSIVSVRSHSGILPHATATTGEPASIANSKDQDPSGPNIRAIVGGVIGGVFALAGLLIVLLLLVREIRKKNRRPDLYAYPNQNQMISGSKRTSASFALSPNNSKLNSPTGSGSGSMGVGMGMGMGVGGAASMYAPRGPRTLGSGPGSVPTSPGGTSSFTFPFSSGPPDPQIQSQNPWISVTPSQFQGARPALSTGVHSHGSGGGVGGGGGGTGRELPPGSNPNPTPLISTITYSNRNRDR</sequence>
<dbReference type="HOGENOM" id="CLU_644034_0_0_1"/>
<feature type="region of interest" description="Disordered" evidence="1">
    <location>
        <begin position="276"/>
        <end position="302"/>
    </location>
</feature>
<proteinExistence type="predicted"/>
<organism evidence="3 4">
    <name type="scientific">Botryobasidium botryosum (strain FD-172 SS1)</name>
    <dbReference type="NCBI Taxonomy" id="930990"/>
    <lineage>
        <taxon>Eukaryota</taxon>
        <taxon>Fungi</taxon>
        <taxon>Dikarya</taxon>
        <taxon>Basidiomycota</taxon>
        <taxon>Agaricomycotina</taxon>
        <taxon>Agaricomycetes</taxon>
        <taxon>Cantharellales</taxon>
        <taxon>Botryobasidiaceae</taxon>
        <taxon>Botryobasidium</taxon>
    </lineage>
</organism>
<keyword evidence="4" id="KW-1185">Reference proteome</keyword>
<name>A0A067M9L2_BOTB1</name>